<comment type="caution">
    <text evidence="1">The sequence shown here is derived from an EMBL/GenBank/DDBJ whole genome shotgun (WGS) entry which is preliminary data.</text>
</comment>
<dbReference type="AlphaFoldDB" id="A0AAV5L6U8"/>
<accession>A0AAV5L6U8</accession>
<proteinExistence type="predicted"/>
<evidence type="ECO:0000313" key="1">
    <source>
        <dbReference type="EMBL" id="GKV32752.1"/>
    </source>
</evidence>
<reference evidence="1 2" key="1">
    <citation type="journal article" date="2021" name="Commun. Biol.">
        <title>The genome of Shorea leprosula (Dipterocarpaceae) highlights the ecological relevance of drought in aseasonal tropical rainforests.</title>
        <authorList>
            <person name="Ng K.K.S."/>
            <person name="Kobayashi M.J."/>
            <person name="Fawcett J.A."/>
            <person name="Hatakeyama M."/>
            <person name="Paape T."/>
            <person name="Ng C.H."/>
            <person name="Ang C.C."/>
            <person name="Tnah L.H."/>
            <person name="Lee C.T."/>
            <person name="Nishiyama T."/>
            <person name="Sese J."/>
            <person name="O'Brien M.J."/>
            <person name="Copetti D."/>
            <person name="Mohd Noor M.I."/>
            <person name="Ong R.C."/>
            <person name="Putra M."/>
            <person name="Sireger I.Z."/>
            <person name="Indrioko S."/>
            <person name="Kosugi Y."/>
            <person name="Izuno A."/>
            <person name="Isagi Y."/>
            <person name="Lee S.L."/>
            <person name="Shimizu K.K."/>
        </authorList>
    </citation>
    <scope>NUCLEOTIDE SEQUENCE [LARGE SCALE GENOMIC DNA]</scope>
    <source>
        <strain evidence="1">214</strain>
    </source>
</reference>
<protein>
    <submittedName>
        <fullName evidence="1">Uncharacterized protein</fullName>
    </submittedName>
</protein>
<keyword evidence="2" id="KW-1185">Reference proteome</keyword>
<dbReference type="Proteomes" id="UP001054252">
    <property type="component" value="Unassembled WGS sequence"/>
</dbReference>
<name>A0AAV5L6U8_9ROSI</name>
<gene>
    <name evidence="1" type="ORF">SLEP1_g41335</name>
</gene>
<dbReference type="EMBL" id="BPVZ01000097">
    <property type="protein sequence ID" value="GKV32752.1"/>
    <property type="molecule type" value="Genomic_DNA"/>
</dbReference>
<sequence>MSNREKSKKIRNGLPQDAVLKAISGVKGSQYWQEVMHCF</sequence>
<organism evidence="1 2">
    <name type="scientific">Rubroshorea leprosula</name>
    <dbReference type="NCBI Taxonomy" id="152421"/>
    <lineage>
        <taxon>Eukaryota</taxon>
        <taxon>Viridiplantae</taxon>
        <taxon>Streptophyta</taxon>
        <taxon>Embryophyta</taxon>
        <taxon>Tracheophyta</taxon>
        <taxon>Spermatophyta</taxon>
        <taxon>Magnoliopsida</taxon>
        <taxon>eudicotyledons</taxon>
        <taxon>Gunneridae</taxon>
        <taxon>Pentapetalae</taxon>
        <taxon>rosids</taxon>
        <taxon>malvids</taxon>
        <taxon>Malvales</taxon>
        <taxon>Dipterocarpaceae</taxon>
        <taxon>Rubroshorea</taxon>
    </lineage>
</organism>
<evidence type="ECO:0000313" key="2">
    <source>
        <dbReference type="Proteomes" id="UP001054252"/>
    </source>
</evidence>